<feature type="transmembrane region" description="Helical" evidence="8">
    <location>
        <begin position="395"/>
        <end position="416"/>
    </location>
</feature>
<evidence type="ECO:0000256" key="2">
    <source>
        <dbReference type="ARBA" id="ARBA00008537"/>
    </source>
</evidence>
<gene>
    <name evidence="10" type="ORF">SRA_02896</name>
</gene>
<feature type="transmembrane region" description="Helical" evidence="8">
    <location>
        <begin position="428"/>
        <end position="448"/>
    </location>
</feature>
<dbReference type="InterPro" id="IPR020846">
    <property type="entry name" value="MFS_dom"/>
</dbReference>
<organism evidence="10 11">
    <name type="scientific">Streptococcus ratti FA-1 = DSM 20564</name>
    <dbReference type="NCBI Taxonomy" id="699248"/>
    <lineage>
        <taxon>Bacteria</taxon>
        <taxon>Bacillati</taxon>
        <taxon>Bacillota</taxon>
        <taxon>Bacilli</taxon>
        <taxon>Lactobacillales</taxon>
        <taxon>Streptococcaceae</taxon>
        <taxon>Streptococcus</taxon>
    </lineage>
</organism>
<dbReference type="PANTHER" id="PTHR42718">
    <property type="entry name" value="MAJOR FACILITATOR SUPERFAMILY MULTIDRUG TRANSPORTER MFSC"/>
    <property type="match status" value="1"/>
</dbReference>
<proteinExistence type="inferred from homology"/>
<reference evidence="10 11" key="1">
    <citation type="submission" date="2009-12" db="EMBL/GenBank/DDBJ databases">
        <authorList>
            <person name="Lefebure T."/>
            <person name="Cornejo O.E."/>
            <person name="Pavinski Bitar P.D."/>
            <person name="Lang P."/>
            <person name="Stanhope M.J."/>
        </authorList>
    </citation>
    <scope>NUCLEOTIDE SEQUENCE [LARGE SCALE GENOMIC DNA]</scope>
    <source>
        <strain evidence="10 11">FA-1</strain>
    </source>
</reference>
<feature type="transmembrane region" description="Helical" evidence="8">
    <location>
        <begin position="86"/>
        <end position="106"/>
    </location>
</feature>
<keyword evidence="5 8" id="KW-0812">Transmembrane</keyword>
<dbReference type="EMBL" id="AJTZ01000005">
    <property type="protein sequence ID" value="EJN93449.1"/>
    <property type="molecule type" value="Genomic_DNA"/>
</dbReference>
<keyword evidence="11" id="KW-1185">Reference proteome</keyword>
<feature type="transmembrane region" description="Helical" evidence="8">
    <location>
        <begin position="203"/>
        <end position="223"/>
    </location>
</feature>
<protein>
    <submittedName>
        <fullName evidence="10">Drug-export protein</fullName>
    </submittedName>
</protein>
<feature type="transmembrane region" description="Helical" evidence="8">
    <location>
        <begin position="171"/>
        <end position="191"/>
    </location>
</feature>
<keyword evidence="4" id="KW-1003">Cell membrane</keyword>
<evidence type="ECO:0000256" key="7">
    <source>
        <dbReference type="ARBA" id="ARBA00023136"/>
    </source>
</evidence>
<evidence type="ECO:0000256" key="6">
    <source>
        <dbReference type="ARBA" id="ARBA00022989"/>
    </source>
</evidence>
<comment type="subcellular location">
    <subcellularLocation>
        <location evidence="1">Cell membrane</location>
        <topology evidence="1">Multi-pass membrane protein</topology>
    </subcellularLocation>
</comment>
<feature type="transmembrane region" description="Helical" evidence="8">
    <location>
        <begin position="229"/>
        <end position="249"/>
    </location>
</feature>
<dbReference type="Gene3D" id="1.20.1720.10">
    <property type="entry name" value="Multidrug resistance protein D"/>
    <property type="match status" value="1"/>
</dbReference>
<dbReference type="Proteomes" id="UP000007815">
    <property type="component" value="Unassembled WGS sequence"/>
</dbReference>
<keyword evidence="7 8" id="KW-0472">Membrane</keyword>
<keyword evidence="6 8" id="KW-1133">Transmembrane helix</keyword>
<comment type="similarity">
    <text evidence="2">Belongs to the major facilitator superfamily. EmrB family.</text>
</comment>
<evidence type="ECO:0000256" key="1">
    <source>
        <dbReference type="ARBA" id="ARBA00004651"/>
    </source>
</evidence>
<evidence type="ECO:0000256" key="8">
    <source>
        <dbReference type="SAM" id="Phobius"/>
    </source>
</evidence>
<evidence type="ECO:0000256" key="5">
    <source>
        <dbReference type="ARBA" id="ARBA00022692"/>
    </source>
</evidence>
<evidence type="ECO:0000313" key="11">
    <source>
        <dbReference type="Proteomes" id="UP000007815"/>
    </source>
</evidence>
<keyword evidence="3" id="KW-0813">Transport</keyword>
<evidence type="ECO:0000313" key="10">
    <source>
        <dbReference type="EMBL" id="EJN93449.1"/>
    </source>
</evidence>
<sequence length="454" mass="49850">MTINHHTETVSPKTQLSIVATALLGFSGILSETSMNVTFTKLMSVFHLPLSSLQWITTVYLLAVAISMTLSATLQQNVKERHQFNIAVLLFLLGTLTCIASKNFTVMIAGRALQGAGTGIAMPLMFNLIIERVPISKIGTYMGIGGLIMGLAPAFGPTYGGFMIAHFSWQWIFLLILPVPVIAFFISHFALENSVKNQKRPFDLISFLLLAVTLSFFLILISGLESGSVNWLALLIFILACVLFVLRTLKSETPFLDIRILKQLPVILGLIPFFIYQFSNLASNFLIPNFLVQVEHVSTTAAGFVLLPGTLLGGLLAPLFGKLYDIKGPKLSLYTGNTLFAVSLFIFALWADSLTVMLMSLIYIIFTFGRNMSFNNTMAVAISQLPKNKTADATAIFQMMQQFAGALGTALSSVVLQLAPNMTAGVKTIFWGLFILVLFIFMCFKMLFASLKKN</sequence>
<evidence type="ECO:0000256" key="3">
    <source>
        <dbReference type="ARBA" id="ARBA00022448"/>
    </source>
</evidence>
<feature type="transmembrane region" description="Helical" evidence="8">
    <location>
        <begin position="331"/>
        <end position="350"/>
    </location>
</feature>
<dbReference type="Gene3D" id="1.20.1250.20">
    <property type="entry name" value="MFS general substrate transporter like domains"/>
    <property type="match status" value="1"/>
</dbReference>
<dbReference type="Pfam" id="PF07690">
    <property type="entry name" value="MFS_1"/>
    <property type="match status" value="1"/>
</dbReference>
<feature type="transmembrane region" description="Helical" evidence="8">
    <location>
        <begin position="142"/>
        <end position="165"/>
    </location>
</feature>
<dbReference type="NCBIfam" id="TIGR00711">
    <property type="entry name" value="efflux_EmrB"/>
    <property type="match status" value="1"/>
</dbReference>
<feature type="transmembrane region" description="Helical" evidence="8">
    <location>
        <begin position="55"/>
        <end position="74"/>
    </location>
</feature>
<feature type="transmembrane region" description="Helical" evidence="8">
    <location>
        <begin position="261"/>
        <end position="279"/>
    </location>
</feature>
<feature type="transmembrane region" description="Helical" evidence="8">
    <location>
        <begin position="112"/>
        <end position="130"/>
    </location>
</feature>
<dbReference type="InterPro" id="IPR036259">
    <property type="entry name" value="MFS_trans_sf"/>
</dbReference>
<evidence type="ECO:0000256" key="4">
    <source>
        <dbReference type="ARBA" id="ARBA00022475"/>
    </source>
</evidence>
<name>A0ABN0GT29_STRRT</name>
<dbReference type="PANTHER" id="PTHR42718:SF9">
    <property type="entry name" value="MAJOR FACILITATOR SUPERFAMILY MULTIDRUG TRANSPORTER MFSC"/>
    <property type="match status" value="1"/>
</dbReference>
<dbReference type="InterPro" id="IPR004638">
    <property type="entry name" value="EmrB-like"/>
</dbReference>
<dbReference type="RefSeq" id="WP_003087411.1">
    <property type="nucleotide sequence ID" value="NZ_AJTZ01000005.1"/>
</dbReference>
<evidence type="ECO:0000259" key="9">
    <source>
        <dbReference type="PROSITE" id="PS50850"/>
    </source>
</evidence>
<dbReference type="InterPro" id="IPR011701">
    <property type="entry name" value="MFS"/>
</dbReference>
<comment type="caution">
    <text evidence="10">The sequence shown here is derived from an EMBL/GenBank/DDBJ whole genome shotgun (WGS) entry which is preliminary data.</text>
</comment>
<accession>A0ABN0GT29</accession>
<feature type="transmembrane region" description="Helical" evidence="8">
    <location>
        <begin position="356"/>
        <end position="374"/>
    </location>
</feature>
<feature type="transmembrane region" description="Helical" evidence="8">
    <location>
        <begin position="299"/>
        <end position="319"/>
    </location>
</feature>
<feature type="domain" description="Major facilitator superfamily (MFS) profile" evidence="9">
    <location>
        <begin position="17"/>
        <end position="452"/>
    </location>
</feature>
<dbReference type="SUPFAM" id="SSF103473">
    <property type="entry name" value="MFS general substrate transporter"/>
    <property type="match status" value="1"/>
</dbReference>
<dbReference type="PRINTS" id="PR01036">
    <property type="entry name" value="TCRTETB"/>
</dbReference>
<dbReference type="PROSITE" id="PS50850">
    <property type="entry name" value="MFS"/>
    <property type="match status" value="1"/>
</dbReference>